<dbReference type="FunFam" id="1.20.5.1160:FF:000001">
    <property type="entry name" value="Keratin type II"/>
    <property type="match status" value="1"/>
</dbReference>
<feature type="compositionally biased region" description="Acidic residues" evidence="10">
    <location>
        <begin position="381"/>
        <end position="428"/>
    </location>
</feature>
<feature type="region of interest" description="Disordered" evidence="10">
    <location>
        <begin position="14"/>
        <end position="52"/>
    </location>
</feature>
<dbReference type="Ensembl" id="ENSNMLT00000013466.1">
    <property type="protein sequence ID" value="ENSNMLP00000011896.1"/>
    <property type="gene ID" value="ENSNMLG00000008160.1"/>
</dbReference>
<feature type="region of interest" description="Disordered" evidence="10">
    <location>
        <begin position="285"/>
        <end position="306"/>
    </location>
</feature>
<dbReference type="GO" id="GO:0045110">
    <property type="term" value="P:intermediate filament bundle assembly"/>
    <property type="evidence" value="ECO:0007669"/>
    <property type="project" value="TreeGrafter"/>
</dbReference>
<dbReference type="SMART" id="SM01391">
    <property type="entry name" value="Filament"/>
    <property type="match status" value="1"/>
</dbReference>
<protein>
    <recommendedName>
        <fullName evidence="11">IF rod domain-containing protein</fullName>
    </recommendedName>
</protein>
<dbReference type="Gene3D" id="1.20.5.500">
    <property type="entry name" value="Single helix bin"/>
    <property type="match status" value="1"/>
</dbReference>
<evidence type="ECO:0000259" key="11">
    <source>
        <dbReference type="PROSITE" id="PS51842"/>
    </source>
</evidence>
<evidence type="ECO:0000256" key="2">
    <source>
        <dbReference type="ARBA" id="ARBA00004489"/>
    </source>
</evidence>
<keyword evidence="7" id="KW-0206">Cytoskeleton</keyword>
<evidence type="ECO:0000256" key="3">
    <source>
        <dbReference type="ARBA" id="ARBA00022490"/>
    </source>
</evidence>
<evidence type="ECO:0000256" key="8">
    <source>
        <dbReference type="ARBA" id="ARBA00023273"/>
    </source>
</evidence>
<dbReference type="PANTHER" id="PTHR23214">
    <property type="entry name" value="NEUROFILAMENT TRIPLET H PROTEIN"/>
    <property type="match status" value="1"/>
</dbReference>
<comment type="subcellular location">
    <subcellularLocation>
        <location evidence="2">Cell projection</location>
        <location evidence="2">Axon</location>
    </subcellularLocation>
    <subcellularLocation>
        <location evidence="1">Cytoplasm</location>
        <location evidence="1">Cytoskeleton</location>
    </subcellularLocation>
</comment>
<dbReference type="SUPFAM" id="SSF64593">
    <property type="entry name" value="Intermediate filament protein, coiled coil region"/>
    <property type="match status" value="2"/>
</dbReference>
<feature type="region of interest" description="Disordered" evidence="10">
    <location>
        <begin position="369"/>
        <end position="560"/>
    </location>
</feature>
<dbReference type="GO" id="GO:0005883">
    <property type="term" value="C:neurofilament"/>
    <property type="evidence" value="ECO:0007669"/>
    <property type="project" value="TreeGrafter"/>
</dbReference>
<dbReference type="GO" id="GO:0030424">
    <property type="term" value="C:axon"/>
    <property type="evidence" value="ECO:0007669"/>
    <property type="project" value="UniProtKB-SubCell"/>
</dbReference>
<dbReference type="Gene3D" id="1.20.5.1160">
    <property type="entry name" value="Vasodilator-stimulated phosphoprotein"/>
    <property type="match status" value="1"/>
</dbReference>
<keyword evidence="6 9" id="KW-0175">Coiled coil</keyword>
<keyword evidence="3" id="KW-0963">Cytoplasm</keyword>
<dbReference type="Pfam" id="PF00038">
    <property type="entry name" value="Filament"/>
    <property type="match status" value="1"/>
</dbReference>
<accession>A0A8C6WJP1</accession>
<organism evidence="12 13">
    <name type="scientific">Neogobius melanostomus</name>
    <name type="common">round goby</name>
    <dbReference type="NCBI Taxonomy" id="47308"/>
    <lineage>
        <taxon>Eukaryota</taxon>
        <taxon>Metazoa</taxon>
        <taxon>Chordata</taxon>
        <taxon>Craniata</taxon>
        <taxon>Vertebrata</taxon>
        <taxon>Euteleostomi</taxon>
        <taxon>Actinopterygii</taxon>
        <taxon>Neopterygii</taxon>
        <taxon>Teleostei</taxon>
        <taxon>Neoteleostei</taxon>
        <taxon>Acanthomorphata</taxon>
        <taxon>Gobiaria</taxon>
        <taxon>Gobiiformes</taxon>
        <taxon>Gobioidei</taxon>
        <taxon>Gobiidae</taxon>
        <taxon>Benthophilinae</taxon>
        <taxon>Neogobiini</taxon>
        <taxon>Neogobius</taxon>
    </lineage>
</organism>
<proteinExistence type="predicted"/>
<keyword evidence="8" id="KW-0966">Cell projection</keyword>
<dbReference type="GO" id="GO:0061564">
    <property type="term" value="P:axon development"/>
    <property type="evidence" value="ECO:0007669"/>
    <property type="project" value="TreeGrafter"/>
</dbReference>
<name>A0A8C6WJP1_9GOBI</name>
<reference evidence="12" key="1">
    <citation type="submission" date="2025-08" db="UniProtKB">
        <authorList>
            <consortium name="Ensembl"/>
        </authorList>
    </citation>
    <scope>IDENTIFICATION</scope>
</reference>
<dbReference type="Proteomes" id="UP000694523">
    <property type="component" value="Unplaced"/>
</dbReference>
<evidence type="ECO:0000256" key="9">
    <source>
        <dbReference type="SAM" id="Coils"/>
    </source>
</evidence>
<keyword evidence="13" id="KW-1185">Reference proteome</keyword>
<evidence type="ECO:0000256" key="6">
    <source>
        <dbReference type="ARBA" id="ARBA00023054"/>
    </source>
</evidence>
<feature type="compositionally biased region" description="Basic and acidic residues" evidence="10">
    <location>
        <begin position="285"/>
        <end position="304"/>
    </location>
</feature>
<feature type="coiled-coil region" evidence="9">
    <location>
        <begin position="139"/>
        <end position="212"/>
    </location>
</feature>
<evidence type="ECO:0000256" key="10">
    <source>
        <dbReference type="SAM" id="MobiDB-lite"/>
    </source>
</evidence>
<evidence type="ECO:0000313" key="12">
    <source>
        <dbReference type="Ensembl" id="ENSNMLP00000011896.1"/>
    </source>
</evidence>
<reference evidence="12" key="2">
    <citation type="submission" date="2025-09" db="UniProtKB">
        <authorList>
            <consortium name="Ensembl"/>
        </authorList>
    </citation>
    <scope>IDENTIFICATION</scope>
</reference>
<sequence length="560" mass="64337">MSFTVEQHFFSPSPYRKARPVSASSSGFHSQRRRLTYSQPPSADGVETFNADTTRRSEKEILQALNDRFAGYIDKVRSLEMHNRNLEAEAAALRQSQTGRASVGEHYEQELGDLRALLQQLCGDRVRAALEQDHLEEDIQHVRGRLEDEARSREELEAAARAMKKYAEECRLARRELDKKFNALEEESAFLKKNHDEEVAELLAQIQGAQVNFDARDTLKGDITTALREIRAQLDNQATNNAVHTEEWFKAARSNQDAIRMSQEEISDYRRQLQSRTIELETLRGTKESLERQHMESEDRHQDDLNSLQETINQLDRELKSTKWEMAGQLKDYQELLNVKMALDIEIAAYRLSGFIKVKGEEISDRVIVEEQTDETQVTEVTEEADEKDEEEEDNKGEDEDEETKDNEEEEKEEDKESDKEEGEEEQEDKPKSPSPSSDESKPEPVKETPASKDSPKQEQKDNEKSVKEEKGASEQPTKEEKSKEKETPSKSEKADDKKEGKPEQVEPKKAEKKPEQKAEKAEVKKEEKKSEEKKDAKEDSKEGSKNEKAEKISTTDSKK</sequence>
<keyword evidence="4" id="KW-0597">Phosphoprotein</keyword>
<dbReference type="GO" id="GO:0099184">
    <property type="term" value="F:structural constituent of postsynaptic intermediate filament cytoskeleton"/>
    <property type="evidence" value="ECO:0007669"/>
    <property type="project" value="TreeGrafter"/>
</dbReference>
<keyword evidence="5" id="KW-0403">Intermediate filament</keyword>
<evidence type="ECO:0000256" key="7">
    <source>
        <dbReference type="ARBA" id="ARBA00023212"/>
    </source>
</evidence>
<evidence type="ECO:0000256" key="5">
    <source>
        <dbReference type="ARBA" id="ARBA00022754"/>
    </source>
</evidence>
<dbReference type="InterPro" id="IPR039008">
    <property type="entry name" value="IF_rod_dom"/>
</dbReference>
<evidence type="ECO:0000256" key="1">
    <source>
        <dbReference type="ARBA" id="ARBA00004245"/>
    </source>
</evidence>
<evidence type="ECO:0000256" key="4">
    <source>
        <dbReference type="ARBA" id="ARBA00022553"/>
    </source>
</evidence>
<feature type="compositionally biased region" description="Basic and acidic residues" evidence="10">
    <location>
        <begin position="439"/>
        <end position="560"/>
    </location>
</feature>
<dbReference type="AlphaFoldDB" id="A0A8C6WJP1"/>
<dbReference type="PANTHER" id="PTHR23214:SF1">
    <property type="entry name" value="NEUROFILAMENT HEAVY POLYPEPTIDE"/>
    <property type="match status" value="1"/>
</dbReference>
<evidence type="ECO:0000313" key="13">
    <source>
        <dbReference type="Proteomes" id="UP000694523"/>
    </source>
</evidence>
<dbReference type="Gene3D" id="1.20.5.170">
    <property type="match status" value="1"/>
</dbReference>
<feature type="domain" description="IF rod" evidence="11">
    <location>
        <begin position="58"/>
        <end position="351"/>
    </location>
</feature>
<dbReference type="PROSITE" id="PS51842">
    <property type="entry name" value="IF_ROD_2"/>
    <property type="match status" value="1"/>
</dbReference>